<feature type="short sequence motif" description="Histidine triad motif" evidence="2 3">
    <location>
        <begin position="98"/>
        <end position="102"/>
    </location>
</feature>
<evidence type="ECO:0000259" key="4">
    <source>
        <dbReference type="PROSITE" id="PS51084"/>
    </source>
</evidence>
<dbReference type="Gene3D" id="3.30.428.10">
    <property type="entry name" value="HIT-like"/>
    <property type="match status" value="1"/>
</dbReference>
<dbReference type="InterPro" id="IPR039384">
    <property type="entry name" value="HINT"/>
</dbReference>
<dbReference type="CDD" id="cd01277">
    <property type="entry name" value="HINT_subgroup"/>
    <property type="match status" value="1"/>
</dbReference>
<name>A0A1H9KHQ7_9LACT</name>
<dbReference type="InterPro" id="IPR001310">
    <property type="entry name" value="Histidine_triad_HIT"/>
</dbReference>
<reference evidence="5 6" key="1">
    <citation type="submission" date="2016-10" db="EMBL/GenBank/DDBJ databases">
        <authorList>
            <person name="de Groot N.N."/>
        </authorList>
    </citation>
    <scope>NUCLEOTIDE SEQUENCE [LARGE SCALE GENOMIC DNA]</scope>
    <source>
        <strain evidence="5 6">DSM 15827</strain>
    </source>
</reference>
<dbReference type="RefSeq" id="WP_089746491.1">
    <property type="nucleotide sequence ID" value="NZ_FOGF01000014.1"/>
</dbReference>
<dbReference type="InterPro" id="IPR019808">
    <property type="entry name" value="Histidine_triad_CS"/>
</dbReference>
<evidence type="ECO:0000256" key="1">
    <source>
        <dbReference type="PIRSR" id="PIRSR601310-1"/>
    </source>
</evidence>
<feature type="domain" description="HIT" evidence="4">
    <location>
        <begin position="5"/>
        <end position="113"/>
    </location>
</feature>
<evidence type="ECO:0000313" key="6">
    <source>
        <dbReference type="Proteomes" id="UP000198556"/>
    </source>
</evidence>
<dbReference type="GO" id="GO:0009117">
    <property type="term" value="P:nucleotide metabolic process"/>
    <property type="evidence" value="ECO:0007669"/>
    <property type="project" value="TreeGrafter"/>
</dbReference>
<gene>
    <name evidence="5" type="ORF">SAMN05421767_1142</name>
</gene>
<evidence type="ECO:0000313" key="5">
    <source>
        <dbReference type="EMBL" id="SEQ98676.1"/>
    </source>
</evidence>
<dbReference type="PRINTS" id="PR00332">
    <property type="entry name" value="HISTRIAD"/>
</dbReference>
<keyword evidence="6" id="KW-1185">Reference proteome</keyword>
<protein>
    <submittedName>
        <fullName evidence="5">Histidine triad (HIT) family protein</fullName>
    </submittedName>
</protein>
<dbReference type="PANTHER" id="PTHR46648">
    <property type="entry name" value="HIT FAMILY PROTEIN 1"/>
    <property type="match status" value="1"/>
</dbReference>
<dbReference type="PROSITE" id="PS51084">
    <property type="entry name" value="HIT_2"/>
    <property type="match status" value="1"/>
</dbReference>
<dbReference type="PANTHER" id="PTHR46648:SF1">
    <property type="entry name" value="ADENOSINE 5'-MONOPHOSPHORAMIDASE HNT1"/>
    <property type="match status" value="1"/>
</dbReference>
<proteinExistence type="predicted"/>
<dbReference type="SUPFAM" id="SSF54197">
    <property type="entry name" value="HIT-like"/>
    <property type="match status" value="1"/>
</dbReference>
<dbReference type="PROSITE" id="PS00892">
    <property type="entry name" value="HIT_1"/>
    <property type="match status" value="1"/>
</dbReference>
<dbReference type="EMBL" id="FOGF01000014">
    <property type="protein sequence ID" value="SEQ98676.1"/>
    <property type="molecule type" value="Genomic_DNA"/>
</dbReference>
<dbReference type="Pfam" id="PF01230">
    <property type="entry name" value="HIT"/>
    <property type="match status" value="1"/>
</dbReference>
<dbReference type="OrthoDB" id="9784774at2"/>
<dbReference type="InterPro" id="IPR011146">
    <property type="entry name" value="HIT-like"/>
</dbReference>
<evidence type="ECO:0000256" key="3">
    <source>
        <dbReference type="PROSITE-ProRule" id="PRU00464"/>
    </source>
</evidence>
<dbReference type="Proteomes" id="UP000198556">
    <property type="component" value="Unassembled WGS sequence"/>
</dbReference>
<dbReference type="STRING" id="137733.SAMN05421767_1142"/>
<dbReference type="GO" id="GO:0003824">
    <property type="term" value="F:catalytic activity"/>
    <property type="evidence" value="ECO:0007669"/>
    <property type="project" value="InterPro"/>
</dbReference>
<sequence>MTDCIFCKIINKEIPSYVIYEDEVVVAFLDISQVTPGHTLVLPKKHVPNIMEYDEELASDVFKRIPKIANAIKNSNPDIKGINILNNNGEVAFQSVFHSHIHIIPRYSEQDSFGLKWQTHEHTNDELLAITNSIAKQMEA</sequence>
<feature type="active site" description="Tele-AMP-histidine intermediate" evidence="1">
    <location>
        <position position="100"/>
    </location>
</feature>
<dbReference type="AlphaFoldDB" id="A0A1H9KHQ7"/>
<dbReference type="InterPro" id="IPR036265">
    <property type="entry name" value="HIT-like_sf"/>
</dbReference>
<evidence type="ECO:0000256" key="2">
    <source>
        <dbReference type="PIRSR" id="PIRSR601310-3"/>
    </source>
</evidence>
<organism evidence="5 6">
    <name type="scientific">Granulicatella balaenopterae</name>
    <dbReference type="NCBI Taxonomy" id="137733"/>
    <lineage>
        <taxon>Bacteria</taxon>
        <taxon>Bacillati</taxon>
        <taxon>Bacillota</taxon>
        <taxon>Bacilli</taxon>
        <taxon>Lactobacillales</taxon>
        <taxon>Carnobacteriaceae</taxon>
        <taxon>Granulicatella</taxon>
    </lineage>
</organism>
<dbReference type="FunFam" id="3.30.428.10:FF:000014">
    <property type="entry name" value="Putative histidine triad (HIT) protein"/>
    <property type="match status" value="1"/>
</dbReference>
<accession>A0A1H9KHQ7</accession>